<dbReference type="InterPro" id="IPR004045">
    <property type="entry name" value="Glutathione_S-Trfase_N"/>
</dbReference>
<dbReference type="Proteomes" id="UP001164743">
    <property type="component" value="Chromosome 14A"/>
</dbReference>
<evidence type="ECO:0000313" key="3">
    <source>
        <dbReference type="Proteomes" id="UP001164743"/>
    </source>
</evidence>
<organism evidence="2 3">
    <name type="scientific">Puccinia triticina</name>
    <dbReference type="NCBI Taxonomy" id="208348"/>
    <lineage>
        <taxon>Eukaryota</taxon>
        <taxon>Fungi</taxon>
        <taxon>Dikarya</taxon>
        <taxon>Basidiomycota</taxon>
        <taxon>Pucciniomycotina</taxon>
        <taxon>Pucciniomycetes</taxon>
        <taxon>Pucciniales</taxon>
        <taxon>Pucciniaceae</taxon>
        <taxon>Puccinia</taxon>
    </lineage>
</organism>
<dbReference type="SUPFAM" id="SSF52833">
    <property type="entry name" value="Thioredoxin-like"/>
    <property type="match status" value="1"/>
</dbReference>
<proteinExistence type="predicted"/>
<sequence>MKTPICQGVQILIEELKLKYKFACLIEYCDVRSVIQKINGFLKLNVNGKIPVLLDNNSNAINGKSSPFAVMESAAIMFDLLKLSDVHQWIDWGTTELLIPIHELIGICREHVFHSPTHCDD</sequence>
<gene>
    <name evidence="2" type="ORF">PtA15_14A329</name>
</gene>
<protein>
    <recommendedName>
        <fullName evidence="1">GST N-terminal domain-containing protein</fullName>
    </recommendedName>
</protein>
<evidence type="ECO:0000259" key="1">
    <source>
        <dbReference type="Pfam" id="PF13409"/>
    </source>
</evidence>
<name>A0ABY7D635_9BASI</name>
<dbReference type="InterPro" id="IPR036249">
    <property type="entry name" value="Thioredoxin-like_sf"/>
</dbReference>
<dbReference type="Pfam" id="PF13409">
    <property type="entry name" value="GST_N_2"/>
    <property type="match status" value="1"/>
</dbReference>
<accession>A0ABY7D635</accession>
<reference evidence="2" key="1">
    <citation type="submission" date="2022-10" db="EMBL/GenBank/DDBJ databases">
        <title>Puccinia triticina Genome sequencing and assembly.</title>
        <authorList>
            <person name="Li C."/>
        </authorList>
    </citation>
    <scope>NUCLEOTIDE SEQUENCE</scope>
    <source>
        <strain evidence="2">Pt15</strain>
    </source>
</reference>
<dbReference type="EMBL" id="CP110434">
    <property type="protein sequence ID" value="WAQ91445.1"/>
    <property type="molecule type" value="Genomic_DNA"/>
</dbReference>
<dbReference type="Gene3D" id="3.40.30.10">
    <property type="entry name" value="Glutaredoxin"/>
    <property type="match status" value="1"/>
</dbReference>
<feature type="domain" description="GST N-terminal" evidence="1">
    <location>
        <begin position="4"/>
        <end position="77"/>
    </location>
</feature>
<keyword evidence="3" id="KW-1185">Reference proteome</keyword>
<evidence type="ECO:0000313" key="2">
    <source>
        <dbReference type="EMBL" id="WAQ91445.1"/>
    </source>
</evidence>
<dbReference type="GeneID" id="77803928"/>
<dbReference type="RefSeq" id="XP_053027000.1">
    <property type="nucleotide sequence ID" value="XM_053163033.1"/>
</dbReference>